<dbReference type="InterPro" id="IPR050681">
    <property type="entry name" value="CDF/SLC30A"/>
</dbReference>
<dbReference type="SUPFAM" id="SSF161111">
    <property type="entry name" value="Cation efflux protein transmembrane domain-like"/>
    <property type="match status" value="1"/>
</dbReference>
<dbReference type="RefSeq" id="WP_076837459.1">
    <property type="nucleotide sequence ID" value="NZ_CP019434.1"/>
</dbReference>
<keyword evidence="7" id="KW-0406">Ion transport</keyword>
<evidence type="ECO:0000256" key="1">
    <source>
        <dbReference type="ARBA" id="ARBA00004141"/>
    </source>
</evidence>
<keyword evidence="8 10" id="KW-0472">Membrane</keyword>
<keyword evidence="5" id="KW-0864">Zinc transport</keyword>
<feature type="transmembrane region" description="Helical" evidence="10">
    <location>
        <begin position="96"/>
        <end position="117"/>
    </location>
</feature>
<dbReference type="OrthoDB" id="9809646at2"/>
<dbReference type="STRING" id="1765967.BW247_12645"/>
<evidence type="ECO:0000256" key="9">
    <source>
        <dbReference type="SAM" id="MobiDB-lite"/>
    </source>
</evidence>
<feature type="transmembrane region" description="Helical" evidence="10">
    <location>
        <begin position="129"/>
        <end position="150"/>
    </location>
</feature>
<evidence type="ECO:0000256" key="8">
    <source>
        <dbReference type="ARBA" id="ARBA00023136"/>
    </source>
</evidence>
<accession>A0A1P8UJ38</accession>
<dbReference type="GO" id="GO:0005886">
    <property type="term" value="C:plasma membrane"/>
    <property type="evidence" value="ECO:0007669"/>
    <property type="project" value="TreeGrafter"/>
</dbReference>
<evidence type="ECO:0000256" key="10">
    <source>
        <dbReference type="SAM" id="Phobius"/>
    </source>
</evidence>
<comment type="subcellular location">
    <subcellularLocation>
        <location evidence="1">Membrane</location>
        <topology evidence="1">Multi-pass membrane protein</topology>
    </subcellularLocation>
</comment>
<feature type="transmembrane region" description="Helical" evidence="10">
    <location>
        <begin position="162"/>
        <end position="188"/>
    </location>
</feature>
<keyword evidence="14" id="KW-1185">Reference proteome</keyword>
<evidence type="ECO:0000256" key="6">
    <source>
        <dbReference type="ARBA" id="ARBA00022989"/>
    </source>
</evidence>
<feature type="domain" description="Cation efflux protein transmembrane" evidence="11">
    <location>
        <begin position="30"/>
        <end position="219"/>
    </location>
</feature>
<evidence type="ECO:0000256" key="7">
    <source>
        <dbReference type="ARBA" id="ARBA00023065"/>
    </source>
</evidence>
<dbReference type="InterPro" id="IPR027469">
    <property type="entry name" value="Cation_efflux_TMD_sf"/>
</dbReference>
<dbReference type="InterPro" id="IPR027470">
    <property type="entry name" value="Cation_efflux_CTD"/>
</dbReference>
<dbReference type="Proteomes" id="UP000243807">
    <property type="component" value="Chromosome"/>
</dbReference>
<dbReference type="InterPro" id="IPR036837">
    <property type="entry name" value="Cation_efflux_CTD_sf"/>
</dbReference>
<reference evidence="13 14" key="1">
    <citation type="submission" date="2017-01" db="EMBL/GenBank/DDBJ databases">
        <title>Draft sequence of Acidihalobacter ferrooxidans strain DSM 14175 (strain V8).</title>
        <authorList>
            <person name="Khaleque H.N."/>
            <person name="Ramsay J.P."/>
            <person name="Murphy R.J.T."/>
            <person name="Kaksonen A.H."/>
            <person name="Boxall N.J."/>
            <person name="Watkin E.L.J."/>
        </authorList>
    </citation>
    <scope>NUCLEOTIDE SEQUENCE [LARGE SCALE GENOMIC DNA]</scope>
    <source>
        <strain evidence="13 14">V8</strain>
    </source>
</reference>
<dbReference type="GO" id="GO:0005385">
    <property type="term" value="F:zinc ion transmembrane transporter activity"/>
    <property type="evidence" value="ECO:0007669"/>
    <property type="project" value="TreeGrafter"/>
</dbReference>
<evidence type="ECO:0000259" key="11">
    <source>
        <dbReference type="Pfam" id="PF01545"/>
    </source>
</evidence>
<evidence type="ECO:0000256" key="2">
    <source>
        <dbReference type="ARBA" id="ARBA00008873"/>
    </source>
</evidence>
<evidence type="ECO:0000313" key="14">
    <source>
        <dbReference type="Proteomes" id="UP000243807"/>
    </source>
</evidence>
<dbReference type="Pfam" id="PF01545">
    <property type="entry name" value="Cation_efflux"/>
    <property type="match status" value="1"/>
</dbReference>
<proteinExistence type="inferred from homology"/>
<feature type="compositionally biased region" description="Basic and acidic residues" evidence="9">
    <location>
        <begin position="308"/>
        <end position="319"/>
    </location>
</feature>
<organism evidence="13 14">
    <name type="scientific">Acidihalobacter ferrooxydans</name>
    <dbReference type="NCBI Taxonomy" id="1765967"/>
    <lineage>
        <taxon>Bacteria</taxon>
        <taxon>Pseudomonadati</taxon>
        <taxon>Pseudomonadota</taxon>
        <taxon>Gammaproteobacteria</taxon>
        <taxon>Chromatiales</taxon>
        <taxon>Ectothiorhodospiraceae</taxon>
        <taxon>Acidihalobacter</taxon>
    </lineage>
</organism>
<dbReference type="SUPFAM" id="SSF160240">
    <property type="entry name" value="Cation efflux protein cytoplasmic domain-like"/>
    <property type="match status" value="1"/>
</dbReference>
<dbReference type="Gene3D" id="1.20.1510.10">
    <property type="entry name" value="Cation efflux protein transmembrane domain"/>
    <property type="match status" value="1"/>
</dbReference>
<evidence type="ECO:0000256" key="3">
    <source>
        <dbReference type="ARBA" id="ARBA00022448"/>
    </source>
</evidence>
<dbReference type="EMBL" id="CP019434">
    <property type="protein sequence ID" value="APZ43833.1"/>
    <property type="molecule type" value="Genomic_DNA"/>
</dbReference>
<keyword evidence="4 10" id="KW-0812">Transmembrane</keyword>
<name>A0A1P8UJ38_9GAMM</name>
<gene>
    <name evidence="13" type="ORF">BW247_12645</name>
</gene>
<keyword evidence="6 10" id="KW-1133">Transmembrane helix</keyword>
<protein>
    <submittedName>
        <fullName evidence="13">Cation transporter</fullName>
    </submittedName>
</protein>
<comment type="similarity">
    <text evidence="2">Belongs to the cation diffusion facilitator (CDF) transporter (TC 2.A.4) family. SLC30A subfamily.</text>
</comment>
<feature type="transmembrane region" description="Helical" evidence="10">
    <location>
        <begin position="27"/>
        <end position="48"/>
    </location>
</feature>
<evidence type="ECO:0000256" key="4">
    <source>
        <dbReference type="ARBA" id="ARBA00022692"/>
    </source>
</evidence>
<dbReference type="NCBIfam" id="TIGR01297">
    <property type="entry name" value="CDF"/>
    <property type="match status" value="1"/>
</dbReference>
<feature type="transmembrane region" description="Helical" evidence="10">
    <location>
        <begin position="54"/>
        <end position="75"/>
    </location>
</feature>
<feature type="transmembrane region" description="Helical" evidence="10">
    <location>
        <begin position="194"/>
        <end position="211"/>
    </location>
</feature>
<keyword evidence="5" id="KW-0862">Zinc</keyword>
<feature type="domain" description="Cation efflux protein cytoplasmic" evidence="12">
    <location>
        <begin position="223"/>
        <end position="297"/>
    </location>
</feature>
<keyword evidence="3" id="KW-0813">Transport</keyword>
<dbReference type="PANTHER" id="PTHR11562">
    <property type="entry name" value="CATION EFFLUX PROTEIN/ ZINC TRANSPORTER"/>
    <property type="match status" value="1"/>
</dbReference>
<dbReference type="Pfam" id="PF16916">
    <property type="entry name" value="ZT_dimer"/>
    <property type="match status" value="1"/>
</dbReference>
<evidence type="ECO:0000256" key="5">
    <source>
        <dbReference type="ARBA" id="ARBA00022906"/>
    </source>
</evidence>
<dbReference type="KEGG" id="afy:BW247_12645"/>
<sequence>MHTHPPSTHGAHGHAHTHHAPDSWSRAFAIGIALNAGFVAIEVLFGLYADSLALLADAGHNLSDVFALVLAWGALRLSQTRPTERRTYGLRRSSQFASLVNGVVLLMVSGIIAWEALGRLLHPTPVGEITVIWVAAVGVVINTATALLFMRGQSHDLNIRGAFLHMAADAAISLGVVLSGVIVFYTGWYPLDPLVGLLIVAVIVYGTWGLLRESLDLMLDAVPHDIDAAAVRDYLEATPGIASLHDLHIWATSTTETALTAHLVKRDDRLDDALLTQLADELKNRFGIRHVTIQLEHGDAAHPCPLDGTHDATEHDHPAAAHTHNH</sequence>
<evidence type="ECO:0000313" key="13">
    <source>
        <dbReference type="EMBL" id="APZ43833.1"/>
    </source>
</evidence>
<evidence type="ECO:0000259" key="12">
    <source>
        <dbReference type="Pfam" id="PF16916"/>
    </source>
</evidence>
<dbReference type="InterPro" id="IPR058533">
    <property type="entry name" value="Cation_efflux_TM"/>
</dbReference>
<dbReference type="PANTHER" id="PTHR11562:SF17">
    <property type="entry name" value="RE54080P-RELATED"/>
    <property type="match status" value="1"/>
</dbReference>
<dbReference type="InterPro" id="IPR002524">
    <property type="entry name" value="Cation_efflux"/>
</dbReference>
<feature type="region of interest" description="Disordered" evidence="9">
    <location>
        <begin position="299"/>
        <end position="326"/>
    </location>
</feature>
<dbReference type="AlphaFoldDB" id="A0A1P8UJ38"/>